<evidence type="ECO:0000256" key="6">
    <source>
        <dbReference type="PROSITE-ProRule" id="PRU01211"/>
    </source>
</evidence>
<dbReference type="PANTHER" id="PTHR10127:SF780">
    <property type="entry name" value="METALLOENDOPEPTIDASE"/>
    <property type="match status" value="1"/>
</dbReference>
<evidence type="ECO:0000256" key="5">
    <source>
        <dbReference type="ARBA" id="ARBA00023049"/>
    </source>
</evidence>
<accession>E9GKS6</accession>
<dbReference type="PRINTS" id="PR00480">
    <property type="entry name" value="ASTACIN"/>
</dbReference>
<sequence>MQAHMCVSNATPNRTFIHGKMQIKSTVILTILWCCWMIQDITGNPVQSSDMRQSSTYGPPLTEAELNCIPTYSKAATNQPFSEGNDVVSIPLFDNKNAYLDHKWPNVTNIPYVIDSTFDASGRCAIGNGMKAYHKNTCIRFVPRTNEVDYVQINRLNITAWSCYTLGLGYYKGYGAHSVNFSPACYATQTGTVMHELMHRVGFHHEHTRPDRDNYINIIWSNIDASLQSQYYAANDSSLILSYDYGSVMHYGLSNAMTTKQNVKRALIGQRYGFSKLDIMKLNRMYCKL</sequence>
<feature type="binding site" evidence="6">
    <location>
        <position position="199"/>
    </location>
    <ligand>
        <name>Zn(2+)</name>
        <dbReference type="ChEBI" id="CHEBI:29105"/>
        <note>catalytic</note>
    </ligand>
</feature>
<evidence type="ECO:0000256" key="4">
    <source>
        <dbReference type="ARBA" id="ARBA00022833"/>
    </source>
</evidence>
<dbReference type="HOGENOM" id="CLU_017286_2_1_1"/>
<comment type="caution">
    <text evidence="6">Lacks conserved residue(s) required for the propagation of feature annotation.</text>
</comment>
<dbReference type="GO" id="GO:0008270">
    <property type="term" value="F:zinc ion binding"/>
    <property type="evidence" value="ECO:0007669"/>
    <property type="project" value="UniProtKB-UniRule"/>
</dbReference>
<dbReference type="SMART" id="SM00235">
    <property type="entry name" value="ZnMc"/>
    <property type="match status" value="1"/>
</dbReference>
<evidence type="ECO:0000313" key="10">
    <source>
        <dbReference type="Proteomes" id="UP000000305"/>
    </source>
</evidence>
<dbReference type="InterPro" id="IPR024079">
    <property type="entry name" value="MetalloPept_cat_dom_sf"/>
</dbReference>
<dbReference type="InParanoid" id="E9GKS6"/>
<keyword evidence="3 6" id="KW-0378">Hydrolase</keyword>
<evidence type="ECO:0000256" key="7">
    <source>
        <dbReference type="RuleBase" id="RU361183"/>
    </source>
</evidence>
<proteinExistence type="predicted"/>
<dbReference type="GO" id="GO:0006508">
    <property type="term" value="P:proteolysis"/>
    <property type="evidence" value="ECO:0007669"/>
    <property type="project" value="UniProtKB-KW"/>
</dbReference>
<dbReference type="GO" id="GO:0004222">
    <property type="term" value="F:metalloendopeptidase activity"/>
    <property type="evidence" value="ECO:0000318"/>
    <property type="project" value="GO_Central"/>
</dbReference>
<dbReference type="eggNOG" id="KOG3714">
    <property type="taxonomic scope" value="Eukaryota"/>
</dbReference>
<feature type="binding site" evidence="6">
    <location>
        <position position="205"/>
    </location>
    <ligand>
        <name>Zn(2+)</name>
        <dbReference type="ChEBI" id="CHEBI:29105"/>
        <note>catalytic</note>
    </ligand>
</feature>
<keyword evidence="6" id="KW-1015">Disulfide bond</keyword>
<dbReference type="CDD" id="cd04280">
    <property type="entry name" value="ZnMc_astacin_like"/>
    <property type="match status" value="1"/>
</dbReference>
<dbReference type="EMBL" id="GL732550">
    <property type="protein sequence ID" value="EFX79730.1"/>
    <property type="molecule type" value="Genomic_DNA"/>
</dbReference>
<dbReference type="GO" id="GO:0005615">
    <property type="term" value="C:extracellular space"/>
    <property type="evidence" value="ECO:0000318"/>
    <property type="project" value="GO_Central"/>
</dbReference>
<organism evidence="9 10">
    <name type="scientific">Daphnia pulex</name>
    <name type="common">Water flea</name>
    <dbReference type="NCBI Taxonomy" id="6669"/>
    <lineage>
        <taxon>Eukaryota</taxon>
        <taxon>Metazoa</taxon>
        <taxon>Ecdysozoa</taxon>
        <taxon>Arthropoda</taxon>
        <taxon>Crustacea</taxon>
        <taxon>Branchiopoda</taxon>
        <taxon>Diplostraca</taxon>
        <taxon>Cladocera</taxon>
        <taxon>Anomopoda</taxon>
        <taxon>Daphniidae</taxon>
        <taxon>Daphnia</taxon>
    </lineage>
</organism>
<feature type="binding site" evidence="6">
    <location>
        <position position="195"/>
    </location>
    <ligand>
        <name>Zn(2+)</name>
        <dbReference type="ChEBI" id="CHEBI:29105"/>
        <note>catalytic</note>
    </ligand>
</feature>
<dbReference type="InterPro" id="IPR006026">
    <property type="entry name" value="Peptidase_Metallo"/>
</dbReference>
<dbReference type="FunFam" id="3.40.390.10:FF:000075">
    <property type="entry name" value="Metalloendopeptidase"/>
    <property type="match status" value="1"/>
</dbReference>
<feature type="domain" description="Peptidase M12A" evidence="8">
    <location>
        <begin position="97"/>
        <end position="288"/>
    </location>
</feature>
<dbReference type="PROSITE" id="PS51864">
    <property type="entry name" value="ASTACIN"/>
    <property type="match status" value="1"/>
</dbReference>
<keyword evidence="1 6" id="KW-0645">Protease</keyword>
<keyword evidence="4 6" id="KW-0862">Zinc</keyword>
<comment type="cofactor">
    <cofactor evidence="6 7">
        <name>Zn(2+)</name>
        <dbReference type="ChEBI" id="CHEBI:29105"/>
    </cofactor>
    <text evidence="6 7">Binds 1 zinc ion per subunit.</text>
</comment>
<dbReference type="PANTHER" id="PTHR10127">
    <property type="entry name" value="DISCOIDIN, CUB, EGF, LAMININ , AND ZINC METALLOPROTEASE DOMAIN CONTAINING"/>
    <property type="match status" value="1"/>
</dbReference>
<feature type="disulfide bond" evidence="6">
    <location>
        <begin position="163"/>
        <end position="185"/>
    </location>
</feature>
<keyword evidence="5 6" id="KW-0482">Metalloprotease</keyword>
<keyword evidence="2 6" id="KW-0479">Metal-binding</keyword>
<keyword evidence="10" id="KW-1185">Reference proteome</keyword>
<dbReference type="InterPro" id="IPR001506">
    <property type="entry name" value="Peptidase_M12A"/>
</dbReference>
<dbReference type="AlphaFoldDB" id="E9GKS6"/>
<dbReference type="PhylomeDB" id="E9GKS6"/>
<dbReference type="OrthoDB" id="291007at2759"/>
<name>E9GKS6_DAPPU</name>
<reference evidence="9 10" key="1">
    <citation type="journal article" date="2011" name="Science">
        <title>The ecoresponsive genome of Daphnia pulex.</title>
        <authorList>
            <person name="Colbourne J.K."/>
            <person name="Pfrender M.E."/>
            <person name="Gilbert D."/>
            <person name="Thomas W.K."/>
            <person name="Tucker A."/>
            <person name="Oakley T.H."/>
            <person name="Tokishita S."/>
            <person name="Aerts A."/>
            <person name="Arnold G.J."/>
            <person name="Basu M.K."/>
            <person name="Bauer D.J."/>
            <person name="Caceres C.E."/>
            <person name="Carmel L."/>
            <person name="Casola C."/>
            <person name="Choi J.H."/>
            <person name="Detter J.C."/>
            <person name="Dong Q."/>
            <person name="Dusheyko S."/>
            <person name="Eads B.D."/>
            <person name="Frohlich T."/>
            <person name="Geiler-Samerotte K.A."/>
            <person name="Gerlach D."/>
            <person name="Hatcher P."/>
            <person name="Jogdeo S."/>
            <person name="Krijgsveld J."/>
            <person name="Kriventseva E.V."/>
            <person name="Kultz D."/>
            <person name="Laforsch C."/>
            <person name="Lindquist E."/>
            <person name="Lopez J."/>
            <person name="Manak J.R."/>
            <person name="Muller J."/>
            <person name="Pangilinan J."/>
            <person name="Patwardhan R.P."/>
            <person name="Pitluck S."/>
            <person name="Pritham E.J."/>
            <person name="Rechtsteiner A."/>
            <person name="Rho M."/>
            <person name="Rogozin I.B."/>
            <person name="Sakarya O."/>
            <person name="Salamov A."/>
            <person name="Schaack S."/>
            <person name="Shapiro H."/>
            <person name="Shiga Y."/>
            <person name="Skalitzky C."/>
            <person name="Smith Z."/>
            <person name="Souvorov A."/>
            <person name="Sung W."/>
            <person name="Tang Z."/>
            <person name="Tsuchiya D."/>
            <person name="Tu H."/>
            <person name="Vos H."/>
            <person name="Wang M."/>
            <person name="Wolf Y.I."/>
            <person name="Yamagata H."/>
            <person name="Yamada T."/>
            <person name="Ye Y."/>
            <person name="Shaw J.R."/>
            <person name="Andrews J."/>
            <person name="Crease T.J."/>
            <person name="Tang H."/>
            <person name="Lucas S.M."/>
            <person name="Robertson H.M."/>
            <person name="Bork P."/>
            <person name="Koonin E.V."/>
            <person name="Zdobnov E.M."/>
            <person name="Grigoriev I.V."/>
            <person name="Lynch M."/>
            <person name="Boore J.L."/>
        </authorList>
    </citation>
    <scope>NUCLEOTIDE SEQUENCE [LARGE SCALE GENOMIC DNA]</scope>
</reference>
<evidence type="ECO:0000256" key="2">
    <source>
        <dbReference type="ARBA" id="ARBA00022723"/>
    </source>
</evidence>
<evidence type="ECO:0000259" key="8">
    <source>
        <dbReference type="PROSITE" id="PS51864"/>
    </source>
</evidence>
<evidence type="ECO:0000256" key="1">
    <source>
        <dbReference type="ARBA" id="ARBA00022670"/>
    </source>
</evidence>
<protein>
    <recommendedName>
        <fullName evidence="7">Metalloendopeptidase</fullName>
        <ecNumber evidence="7">3.4.24.-</ecNumber>
    </recommendedName>
</protein>
<dbReference type="KEGG" id="dpx:DAPPUDRAFT_319134"/>
<dbReference type="Gene3D" id="3.40.390.10">
    <property type="entry name" value="Collagenase (Catalytic Domain)"/>
    <property type="match status" value="1"/>
</dbReference>
<evidence type="ECO:0000313" key="9">
    <source>
        <dbReference type="EMBL" id="EFX79730.1"/>
    </source>
</evidence>
<dbReference type="Proteomes" id="UP000000305">
    <property type="component" value="Unassembled WGS sequence"/>
</dbReference>
<dbReference type="OMA" id="AIDINAX"/>
<dbReference type="Pfam" id="PF01400">
    <property type="entry name" value="Astacin"/>
    <property type="match status" value="1"/>
</dbReference>
<feature type="active site" evidence="6">
    <location>
        <position position="196"/>
    </location>
</feature>
<dbReference type="EC" id="3.4.24.-" evidence="7"/>
<evidence type="ECO:0000256" key="3">
    <source>
        <dbReference type="ARBA" id="ARBA00022801"/>
    </source>
</evidence>
<dbReference type="InterPro" id="IPR034035">
    <property type="entry name" value="Astacin-like_dom"/>
</dbReference>
<gene>
    <name evidence="9" type="ORF">DAPPUDRAFT_319134</name>
</gene>
<dbReference type="SUPFAM" id="SSF55486">
    <property type="entry name" value="Metalloproteases ('zincins'), catalytic domain"/>
    <property type="match status" value="1"/>
</dbReference>